<name>A0A8J5R2N5_ZIZPA</name>
<keyword evidence="2" id="KW-1185">Reference proteome</keyword>
<proteinExistence type="predicted"/>
<dbReference type="EMBL" id="JAAALK010001904">
    <property type="protein sequence ID" value="KAG8039370.1"/>
    <property type="molecule type" value="Genomic_DNA"/>
</dbReference>
<organism evidence="1 2">
    <name type="scientific">Zizania palustris</name>
    <name type="common">Northern wild rice</name>
    <dbReference type="NCBI Taxonomy" id="103762"/>
    <lineage>
        <taxon>Eukaryota</taxon>
        <taxon>Viridiplantae</taxon>
        <taxon>Streptophyta</taxon>
        <taxon>Embryophyta</taxon>
        <taxon>Tracheophyta</taxon>
        <taxon>Spermatophyta</taxon>
        <taxon>Magnoliopsida</taxon>
        <taxon>Liliopsida</taxon>
        <taxon>Poales</taxon>
        <taxon>Poaceae</taxon>
        <taxon>BOP clade</taxon>
        <taxon>Oryzoideae</taxon>
        <taxon>Oryzeae</taxon>
        <taxon>Zizaniinae</taxon>
        <taxon>Zizania</taxon>
    </lineage>
</organism>
<evidence type="ECO:0000313" key="2">
    <source>
        <dbReference type="Proteomes" id="UP000729402"/>
    </source>
</evidence>
<dbReference type="AlphaFoldDB" id="A0A8J5R2N5"/>
<reference evidence="1" key="1">
    <citation type="journal article" date="2021" name="bioRxiv">
        <title>Whole Genome Assembly and Annotation of Northern Wild Rice, Zizania palustris L., Supports a Whole Genome Duplication in the Zizania Genus.</title>
        <authorList>
            <person name="Haas M."/>
            <person name="Kono T."/>
            <person name="Macchietto M."/>
            <person name="Millas R."/>
            <person name="McGilp L."/>
            <person name="Shao M."/>
            <person name="Duquette J."/>
            <person name="Hirsch C.N."/>
            <person name="Kimball J."/>
        </authorList>
    </citation>
    <scope>NUCLEOTIDE SEQUENCE</scope>
    <source>
        <tissue evidence="1">Fresh leaf tissue</tissue>
    </source>
</reference>
<dbReference type="Proteomes" id="UP000729402">
    <property type="component" value="Unassembled WGS sequence"/>
</dbReference>
<accession>A0A8J5R2N5</accession>
<comment type="caution">
    <text evidence="1">The sequence shown here is derived from an EMBL/GenBank/DDBJ whole genome shotgun (WGS) entry which is preliminary data.</text>
</comment>
<reference evidence="1" key="2">
    <citation type="submission" date="2021-02" db="EMBL/GenBank/DDBJ databases">
        <authorList>
            <person name="Kimball J.A."/>
            <person name="Haas M.W."/>
            <person name="Macchietto M."/>
            <person name="Kono T."/>
            <person name="Duquette J."/>
            <person name="Shao M."/>
        </authorList>
    </citation>
    <scope>NUCLEOTIDE SEQUENCE</scope>
    <source>
        <tissue evidence="1">Fresh leaf tissue</tissue>
    </source>
</reference>
<evidence type="ECO:0000313" key="1">
    <source>
        <dbReference type="EMBL" id="KAG8039370.1"/>
    </source>
</evidence>
<sequence length="78" mass="8195">MHYSYPPDPIAIPSCRGELGGSGARCRERCSGQREATLGVNVALCSGRAGGRHCVGTRSAQGAALEVASRHAWGNTRR</sequence>
<gene>
    <name evidence="1" type="ORF">GUJ93_ZPchr0030g33474</name>
</gene>
<protein>
    <submittedName>
        <fullName evidence="1">Uncharacterized protein</fullName>
    </submittedName>
</protein>